<dbReference type="EMBL" id="CABVJG010000007">
    <property type="protein sequence ID" value="VVQ03488.1"/>
    <property type="molecule type" value="Genomic_DNA"/>
</dbReference>
<evidence type="ECO:0000313" key="2">
    <source>
        <dbReference type="Proteomes" id="UP000412311"/>
    </source>
</evidence>
<reference evidence="1 2" key="1">
    <citation type="submission" date="2019-09" db="EMBL/GenBank/DDBJ databases">
        <authorList>
            <person name="Chandra G."/>
            <person name="Truman W A."/>
        </authorList>
    </citation>
    <scope>NUCLEOTIDE SEQUENCE [LARGE SCALE GENOMIC DNA]</scope>
    <source>
        <strain evidence="1">PS925</strain>
    </source>
</reference>
<evidence type="ECO:0000313" key="1">
    <source>
        <dbReference type="EMBL" id="VVQ03488.1"/>
    </source>
</evidence>
<gene>
    <name evidence="1" type="ORF">PS925_02541</name>
</gene>
<dbReference type="RefSeq" id="WP_150793780.1">
    <property type="nucleotide sequence ID" value="NZ_CABVJG010000007.1"/>
</dbReference>
<sequence>MLKSRNIAGIEIFRASPAHEERVYKIIKEAVFKKFTPGRYTDKAVIVEIVNLMFTEYYALLDEYLPKVSPREFVTYLASEYERYGQVADAHKLNKLSEDEENLWQPYALHARRGIKHLFELLCRSNMASDKVAKTQDEQEDAISMVFIAVEELVSLYMRSDNYRGFLDEVTLTLDPSEFTYFHVEEDGKLKFDIRESVRDFEKYVPSPMFLQDMAAHAEILDASFVETLGLSYRDTLGTLGWIIDNYSDKQNPEALGMFEWKEAIETIALNFRITSEQAELLLNGFCLSAQTMEDRELFRPKQEYRAYKRAFFKDPIDGVDWIFFSRRMAQECLSILIADVPFRKLPPEWQSVSVKKALDVLSLKAGRWFENVVERNLETLGIAGSSSVKSLSLGNGQSMKIPPEVGEIDFLGFHEAQKLLVIIEVKQVGFTTEPRTFLDDQSKFIGDSKSYSAKFIKKYNWVLENVENVEKHFAHKFNLDARLEVAGYAMVTLYPTIVSTKIKEFSCVSISEFMNASQSGEIWPFSKKALLKSE</sequence>
<accession>A0A5E7U0P8</accession>
<proteinExistence type="predicted"/>
<dbReference type="Proteomes" id="UP000412311">
    <property type="component" value="Unassembled WGS sequence"/>
</dbReference>
<protein>
    <recommendedName>
        <fullName evidence="3">NERD domain-containing protein</fullName>
    </recommendedName>
</protein>
<organism evidence="1 2">
    <name type="scientific">Pseudomonas fluorescens</name>
    <dbReference type="NCBI Taxonomy" id="294"/>
    <lineage>
        <taxon>Bacteria</taxon>
        <taxon>Pseudomonadati</taxon>
        <taxon>Pseudomonadota</taxon>
        <taxon>Gammaproteobacteria</taxon>
        <taxon>Pseudomonadales</taxon>
        <taxon>Pseudomonadaceae</taxon>
        <taxon>Pseudomonas</taxon>
    </lineage>
</organism>
<dbReference type="AlphaFoldDB" id="A0A5E7U0P8"/>
<name>A0A5E7U0P8_PSEFL</name>
<evidence type="ECO:0008006" key="3">
    <source>
        <dbReference type="Google" id="ProtNLM"/>
    </source>
</evidence>